<dbReference type="PRINTS" id="PR00184">
    <property type="entry name" value="NEISSPPORIN"/>
</dbReference>
<reference evidence="13 14" key="1">
    <citation type="submission" date="2019-10" db="EMBL/GenBank/DDBJ databases">
        <title>Paraburkholderia sp. isolated from nodules of Mimosa pudica from Brazilian Atlantic Forest soils.</title>
        <authorList>
            <person name="Paulitsch F."/>
            <person name="Hungria M."/>
            <person name="Dall'Agnol R."/>
        </authorList>
    </citation>
    <scope>NUCLEOTIDE SEQUENCE [LARGE SCALE GENOMIC DNA]</scope>
    <source>
        <strain evidence="13 14">CNPSo 3157</strain>
    </source>
</reference>
<keyword evidence="14" id="KW-1185">Reference proteome</keyword>
<dbReference type="AlphaFoldDB" id="A0A7X1NF02"/>
<protein>
    <submittedName>
        <fullName evidence="13">Porin</fullName>
    </submittedName>
</protein>
<dbReference type="InterPro" id="IPR002299">
    <property type="entry name" value="Porin_Neis"/>
</dbReference>
<feature type="chain" id="PRO_5030669276" evidence="11">
    <location>
        <begin position="23"/>
        <end position="402"/>
    </location>
</feature>
<dbReference type="InterPro" id="IPR023614">
    <property type="entry name" value="Porin_dom_sf"/>
</dbReference>
<evidence type="ECO:0000259" key="12">
    <source>
        <dbReference type="Pfam" id="PF13609"/>
    </source>
</evidence>
<evidence type="ECO:0000256" key="2">
    <source>
        <dbReference type="ARBA" id="ARBA00011233"/>
    </source>
</evidence>
<dbReference type="GO" id="GO:0006811">
    <property type="term" value="P:monoatomic ion transport"/>
    <property type="evidence" value="ECO:0007669"/>
    <property type="project" value="UniProtKB-KW"/>
</dbReference>
<keyword evidence="8" id="KW-0626">Porin</keyword>
<evidence type="ECO:0000256" key="10">
    <source>
        <dbReference type="ARBA" id="ARBA00023237"/>
    </source>
</evidence>
<dbReference type="SUPFAM" id="SSF56935">
    <property type="entry name" value="Porins"/>
    <property type="match status" value="1"/>
</dbReference>
<keyword evidence="9" id="KW-0472">Membrane</keyword>
<organism evidence="13 14">
    <name type="scientific">Paraburkholderia franconis</name>
    <dbReference type="NCBI Taxonomy" id="2654983"/>
    <lineage>
        <taxon>Bacteria</taxon>
        <taxon>Pseudomonadati</taxon>
        <taxon>Pseudomonadota</taxon>
        <taxon>Betaproteobacteria</taxon>
        <taxon>Burkholderiales</taxon>
        <taxon>Burkholderiaceae</taxon>
        <taxon>Paraburkholderia</taxon>
    </lineage>
</organism>
<evidence type="ECO:0000313" key="14">
    <source>
        <dbReference type="Proteomes" id="UP000484381"/>
    </source>
</evidence>
<evidence type="ECO:0000313" key="13">
    <source>
        <dbReference type="EMBL" id="MPW20659.1"/>
    </source>
</evidence>
<feature type="domain" description="Porin" evidence="12">
    <location>
        <begin position="17"/>
        <end position="363"/>
    </location>
</feature>
<dbReference type="InterPro" id="IPR050298">
    <property type="entry name" value="Gram-neg_bact_OMP"/>
</dbReference>
<dbReference type="EMBL" id="WHNP01000031">
    <property type="protein sequence ID" value="MPW20659.1"/>
    <property type="molecule type" value="Genomic_DNA"/>
</dbReference>
<keyword evidence="7" id="KW-0406">Ion transport</keyword>
<comment type="subcellular location">
    <subcellularLocation>
        <location evidence="1">Cell outer membrane</location>
        <topology evidence="1">Multi-pass membrane protein</topology>
    </subcellularLocation>
</comment>
<evidence type="ECO:0000256" key="7">
    <source>
        <dbReference type="ARBA" id="ARBA00023065"/>
    </source>
</evidence>
<name>A0A7X1NF02_9BURK</name>
<evidence type="ECO:0000256" key="11">
    <source>
        <dbReference type="SAM" id="SignalP"/>
    </source>
</evidence>
<dbReference type="Gene3D" id="2.40.160.10">
    <property type="entry name" value="Porin"/>
    <property type="match status" value="1"/>
</dbReference>
<dbReference type="RefSeq" id="WP_152763664.1">
    <property type="nucleotide sequence ID" value="NZ_WHNP01000031.1"/>
</dbReference>
<comment type="subunit">
    <text evidence="2">Homotrimer.</text>
</comment>
<gene>
    <name evidence="13" type="ORF">GCT13_28220</name>
</gene>
<comment type="caution">
    <text evidence="13">The sequence shown here is derived from an EMBL/GenBank/DDBJ whole genome shotgun (WGS) entry which is preliminary data.</text>
</comment>
<sequence length="402" mass="42016">MRTACRIPLPLMLLTGVATAHAQSSATLYGALDDSLQFVHNANPHNDNLWTLAGGNLHNNRWGLKGVEDLGGGLSAIFQLEAGFSINNGASSSYQTGTKLFGGKAWVGLSDNRFGTLTFGRQFDPVVDLVQPLTADNFFGGTFTTPGDVDNNDNSSRANNAVKYASPVLAGFQFETMYAFGGVAGSTGSGQTWSAAATYGTRPFSVAAGYVRMDNASTFAGRGFVPPAPGAPGTPPGWGTGVTSDATFISIINLGYASAKSVGIGSIAAQYVAGQFTFNVRYSNAQYKPDGFSAFASTERFNVAAAYVGYQATPAALLGLGYTYTHGAGDTSATYNQISLGADYSLSKRTTVYLIGAYQHANGTQRIDETHTATAKASVGSYGYTSGSSSQEVISLGFRHTF</sequence>
<evidence type="ECO:0000256" key="5">
    <source>
        <dbReference type="ARBA" id="ARBA00022692"/>
    </source>
</evidence>
<feature type="signal peptide" evidence="11">
    <location>
        <begin position="1"/>
        <end position="22"/>
    </location>
</feature>
<evidence type="ECO:0000256" key="4">
    <source>
        <dbReference type="ARBA" id="ARBA00022452"/>
    </source>
</evidence>
<dbReference type="GO" id="GO:0015288">
    <property type="term" value="F:porin activity"/>
    <property type="evidence" value="ECO:0007669"/>
    <property type="project" value="UniProtKB-KW"/>
</dbReference>
<keyword evidence="5" id="KW-0812">Transmembrane</keyword>
<evidence type="ECO:0000256" key="9">
    <source>
        <dbReference type="ARBA" id="ARBA00023136"/>
    </source>
</evidence>
<dbReference type="Pfam" id="PF13609">
    <property type="entry name" value="Porin_4"/>
    <property type="match status" value="1"/>
</dbReference>
<evidence type="ECO:0000256" key="8">
    <source>
        <dbReference type="ARBA" id="ARBA00023114"/>
    </source>
</evidence>
<dbReference type="PANTHER" id="PTHR34501:SF9">
    <property type="entry name" value="MAJOR OUTER MEMBRANE PROTEIN P.IA"/>
    <property type="match status" value="1"/>
</dbReference>
<accession>A0A7X1NF02</accession>
<evidence type="ECO:0000256" key="1">
    <source>
        <dbReference type="ARBA" id="ARBA00004571"/>
    </source>
</evidence>
<evidence type="ECO:0000256" key="6">
    <source>
        <dbReference type="ARBA" id="ARBA00022729"/>
    </source>
</evidence>
<evidence type="ECO:0000256" key="3">
    <source>
        <dbReference type="ARBA" id="ARBA00022448"/>
    </source>
</evidence>
<keyword evidence="10" id="KW-0998">Cell outer membrane</keyword>
<keyword evidence="4" id="KW-1134">Transmembrane beta strand</keyword>
<dbReference type="InterPro" id="IPR033900">
    <property type="entry name" value="Gram_neg_porin_domain"/>
</dbReference>
<dbReference type="PANTHER" id="PTHR34501">
    <property type="entry name" value="PROTEIN YDDL-RELATED"/>
    <property type="match status" value="1"/>
</dbReference>
<dbReference type="Proteomes" id="UP000484381">
    <property type="component" value="Unassembled WGS sequence"/>
</dbReference>
<dbReference type="GO" id="GO:0046930">
    <property type="term" value="C:pore complex"/>
    <property type="evidence" value="ECO:0007669"/>
    <property type="project" value="UniProtKB-KW"/>
</dbReference>
<keyword evidence="3" id="KW-0813">Transport</keyword>
<proteinExistence type="predicted"/>
<dbReference type="GO" id="GO:0009279">
    <property type="term" value="C:cell outer membrane"/>
    <property type="evidence" value="ECO:0007669"/>
    <property type="project" value="UniProtKB-SubCell"/>
</dbReference>
<keyword evidence="6 11" id="KW-0732">Signal</keyword>
<dbReference type="CDD" id="cd00342">
    <property type="entry name" value="gram_neg_porins"/>
    <property type="match status" value="1"/>
</dbReference>